<organism evidence="2 3">
    <name type="scientific">Desulfotalea psychrophila (strain LSv54 / DSM 12343)</name>
    <dbReference type="NCBI Taxonomy" id="177439"/>
    <lineage>
        <taxon>Bacteria</taxon>
        <taxon>Pseudomonadati</taxon>
        <taxon>Thermodesulfobacteriota</taxon>
        <taxon>Desulfobulbia</taxon>
        <taxon>Desulfobulbales</taxon>
        <taxon>Desulfocapsaceae</taxon>
        <taxon>Desulfotalea</taxon>
    </lineage>
</organism>
<accession>Q6APX8</accession>
<protein>
    <submittedName>
        <fullName evidence="2">Uncharacterized protein</fullName>
    </submittedName>
</protein>
<sequence length="188" mass="22270">MSLRMDVYWPSPQGFGLCRSVYCPSTQVFRLYTFVYCLFLRCFRLYTFIYCLFLRCFRLYTFVYCLFLRCLRLYTSVYCSSPRVFRLYTGRRPLFPFALCPYLYCLVDAYGLADTQGANIMSQNKINWHNCNCGNRGQSRLIYPKSFVAPAPLHFPGRDANLLFRKIPIVMKANCLCQTNLNDWMLYD</sequence>
<evidence type="ECO:0000313" key="3">
    <source>
        <dbReference type="Proteomes" id="UP000000602"/>
    </source>
</evidence>
<dbReference type="HOGENOM" id="CLU_1438972_0_0_7"/>
<evidence type="ECO:0000256" key="1">
    <source>
        <dbReference type="SAM" id="Phobius"/>
    </source>
</evidence>
<dbReference type="AlphaFoldDB" id="Q6APX8"/>
<dbReference type="EMBL" id="CR522870">
    <property type="protein sequence ID" value="CAG35595.1"/>
    <property type="molecule type" value="Genomic_DNA"/>
</dbReference>
<dbReference type="Proteomes" id="UP000000602">
    <property type="component" value="Chromosome"/>
</dbReference>
<proteinExistence type="predicted"/>
<keyword evidence="1" id="KW-0472">Membrane</keyword>
<evidence type="ECO:0000313" key="2">
    <source>
        <dbReference type="EMBL" id="CAG35595.1"/>
    </source>
</evidence>
<feature type="transmembrane region" description="Helical" evidence="1">
    <location>
        <begin position="29"/>
        <end position="50"/>
    </location>
</feature>
<dbReference type="STRING" id="177439.DP0866"/>
<keyword evidence="3" id="KW-1185">Reference proteome</keyword>
<keyword evidence="1" id="KW-0812">Transmembrane</keyword>
<dbReference type="KEGG" id="dps:DP0866"/>
<reference evidence="3" key="1">
    <citation type="journal article" date="2004" name="Environ. Microbiol.">
        <title>The genome of Desulfotalea psychrophila, a sulfate-reducing bacterium from permanently cold Arctic sediments.</title>
        <authorList>
            <person name="Rabus R."/>
            <person name="Ruepp A."/>
            <person name="Frickey T."/>
            <person name="Rattei T."/>
            <person name="Fartmann B."/>
            <person name="Stark M."/>
            <person name="Bauer M."/>
            <person name="Zibat A."/>
            <person name="Lombardot T."/>
            <person name="Becker I."/>
            <person name="Amann J."/>
            <person name="Gellner K."/>
            <person name="Teeling H."/>
            <person name="Leuschner W.D."/>
            <person name="Gloeckner F.-O."/>
            <person name="Lupas A.N."/>
            <person name="Amann R."/>
            <person name="Klenk H.-P."/>
        </authorList>
    </citation>
    <scope>NUCLEOTIDE SEQUENCE [LARGE SCALE GENOMIC DNA]</scope>
    <source>
        <strain evidence="3">DSM 12343 / LSv54</strain>
    </source>
</reference>
<keyword evidence="1" id="KW-1133">Transmembrane helix</keyword>
<name>Q6APX8_DESPS</name>
<gene>
    <name evidence="2" type="ordered locus">DP0866</name>
</gene>